<keyword evidence="1" id="KW-1133">Transmembrane helix</keyword>
<feature type="transmembrane region" description="Helical" evidence="1">
    <location>
        <begin position="6"/>
        <end position="27"/>
    </location>
</feature>
<feature type="transmembrane region" description="Helical" evidence="1">
    <location>
        <begin position="92"/>
        <end position="109"/>
    </location>
</feature>
<protein>
    <recommendedName>
        <fullName evidence="4">Branched-chain amino acid transport protein (AzlD)</fullName>
    </recommendedName>
</protein>
<reference evidence="3" key="1">
    <citation type="journal article" date="2019" name="Int. J. Syst. Evol. Microbiol.">
        <title>The Global Catalogue of Microorganisms (GCM) 10K type strain sequencing project: providing services to taxonomists for standard genome sequencing and annotation.</title>
        <authorList>
            <consortium name="The Broad Institute Genomics Platform"/>
            <consortium name="The Broad Institute Genome Sequencing Center for Infectious Disease"/>
            <person name="Wu L."/>
            <person name="Ma J."/>
        </authorList>
    </citation>
    <scope>NUCLEOTIDE SEQUENCE [LARGE SCALE GENOMIC DNA]</scope>
    <source>
        <strain evidence="3">CGMCC 4.1434</strain>
    </source>
</reference>
<evidence type="ECO:0000313" key="3">
    <source>
        <dbReference type="Proteomes" id="UP001596109"/>
    </source>
</evidence>
<feature type="transmembrane region" description="Helical" evidence="1">
    <location>
        <begin position="39"/>
        <end position="61"/>
    </location>
</feature>
<evidence type="ECO:0008006" key="4">
    <source>
        <dbReference type="Google" id="ProtNLM"/>
    </source>
</evidence>
<name>A0ABW0TDU9_9BACL</name>
<keyword evidence="1" id="KW-0472">Membrane</keyword>
<keyword evidence="3" id="KW-1185">Reference proteome</keyword>
<accession>A0ABW0TDU9</accession>
<sequence>MNMENTPLYIMIFILMVISVFITHFKAKKNNEELNSHPVLRRITTTVFFLVGLFLLIVSVIVDVNFIFYSGQALIFIAGVATMISLWKVTKVYAVFIFILSVFFIIYLNL</sequence>
<keyword evidence="1" id="KW-0812">Transmembrane</keyword>
<proteinExistence type="predicted"/>
<gene>
    <name evidence="2" type="ORF">ACFPRA_00895</name>
</gene>
<dbReference type="RefSeq" id="WP_381429497.1">
    <property type="nucleotide sequence ID" value="NZ_JBHSNO010000001.1"/>
</dbReference>
<dbReference type="Proteomes" id="UP001596109">
    <property type="component" value="Unassembled WGS sequence"/>
</dbReference>
<evidence type="ECO:0000256" key="1">
    <source>
        <dbReference type="SAM" id="Phobius"/>
    </source>
</evidence>
<comment type="caution">
    <text evidence="2">The sequence shown here is derived from an EMBL/GenBank/DDBJ whole genome shotgun (WGS) entry which is preliminary data.</text>
</comment>
<dbReference type="EMBL" id="JBHSNO010000001">
    <property type="protein sequence ID" value="MFC5587464.1"/>
    <property type="molecule type" value="Genomic_DNA"/>
</dbReference>
<organism evidence="2 3">
    <name type="scientific">Sporosarcina soli</name>
    <dbReference type="NCBI Taxonomy" id="334736"/>
    <lineage>
        <taxon>Bacteria</taxon>
        <taxon>Bacillati</taxon>
        <taxon>Bacillota</taxon>
        <taxon>Bacilli</taxon>
        <taxon>Bacillales</taxon>
        <taxon>Caryophanaceae</taxon>
        <taxon>Sporosarcina</taxon>
    </lineage>
</organism>
<feature type="transmembrane region" description="Helical" evidence="1">
    <location>
        <begin position="67"/>
        <end position="87"/>
    </location>
</feature>
<evidence type="ECO:0000313" key="2">
    <source>
        <dbReference type="EMBL" id="MFC5587464.1"/>
    </source>
</evidence>